<dbReference type="InterPro" id="IPR000639">
    <property type="entry name" value="Epox_hydrolase-like"/>
</dbReference>
<name>A0A7X4H6S4_9BURK</name>
<dbReference type="Proteomes" id="UP000450676">
    <property type="component" value="Unassembled WGS sequence"/>
</dbReference>
<evidence type="ECO:0000256" key="3">
    <source>
        <dbReference type="ARBA" id="ARBA00022801"/>
    </source>
</evidence>
<dbReference type="EMBL" id="WWCU01000001">
    <property type="protein sequence ID" value="MYN05731.1"/>
    <property type="molecule type" value="Genomic_DNA"/>
</dbReference>
<dbReference type="InterPro" id="IPR029058">
    <property type="entry name" value="AB_hydrolase_fold"/>
</dbReference>
<feature type="active site" description="Nucleophile" evidence="4">
    <location>
        <position position="233"/>
    </location>
</feature>
<evidence type="ECO:0000313" key="6">
    <source>
        <dbReference type="EMBL" id="MYN05731.1"/>
    </source>
</evidence>
<dbReference type="PANTHER" id="PTHR21661">
    <property type="entry name" value="EPOXIDE HYDROLASE 1-RELATED"/>
    <property type="match status" value="1"/>
</dbReference>
<dbReference type="GO" id="GO:0097176">
    <property type="term" value="P:epoxide metabolic process"/>
    <property type="evidence" value="ECO:0007669"/>
    <property type="project" value="TreeGrafter"/>
</dbReference>
<evidence type="ECO:0000259" key="5">
    <source>
        <dbReference type="Pfam" id="PF06441"/>
    </source>
</evidence>
<dbReference type="PANTHER" id="PTHR21661:SF35">
    <property type="entry name" value="EPOXIDE HYDROLASE"/>
    <property type="match status" value="1"/>
</dbReference>
<keyword evidence="2" id="KW-0058">Aromatic hydrocarbons catabolism</keyword>
<evidence type="ECO:0000256" key="2">
    <source>
        <dbReference type="ARBA" id="ARBA00022797"/>
    </source>
</evidence>
<dbReference type="Gene3D" id="3.40.50.1820">
    <property type="entry name" value="alpha/beta hydrolase"/>
    <property type="match status" value="1"/>
</dbReference>
<feature type="domain" description="Epoxide hydrolase N-terminal" evidence="5">
    <location>
        <begin position="60"/>
        <end position="164"/>
    </location>
</feature>
<reference evidence="6 7" key="1">
    <citation type="submission" date="2019-12" db="EMBL/GenBank/DDBJ databases">
        <title>Novel species isolated from a subtropical stream in China.</title>
        <authorList>
            <person name="Lu H."/>
        </authorList>
    </citation>
    <scope>NUCLEOTIDE SEQUENCE [LARGE SCALE GENOMIC DNA]</scope>
    <source>
        <strain evidence="6 7">FT127W</strain>
    </source>
</reference>
<dbReference type="InterPro" id="IPR010497">
    <property type="entry name" value="Epoxide_hydro_N"/>
</dbReference>
<evidence type="ECO:0000256" key="4">
    <source>
        <dbReference type="PIRSR" id="PIRSR001112-1"/>
    </source>
</evidence>
<dbReference type="GO" id="GO:0004301">
    <property type="term" value="F:epoxide hydrolase activity"/>
    <property type="evidence" value="ECO:0007669"/>
    <property type="project" value="TreeGrafter"/>
</dbReference>
<feature type="active site" description="Proton donor" evidence="4">
    <location>
        <position position="355"/>
    </location>
</feature>
<dbReference type="PIRSF" id="PIRSF001112">
    <property type="entry name" value="Epoxide_hydrolase"/>
    <property type="match status" value="1"/>
</dbReference>
<comment type="caution">
    <text evidence="6">The sequence shown here is derived from an EMBL/GenBank/DDBJ whole genome shotgun (WGS) entry which is preliminary data.</text>
</comment>
<evidence type="ECO:0000256" key="1">
    <source>
        <dbReference type="ARBA" id="ARBA00010088"/>
    </source>
</evidence>
<proteinExistence type="inferred from homology"/>
<dbReference type="Pfam" id="PF06441">
    <property type="entry name" value="EHN"/>
    <property type="match status" value="1"/>
</dbReference>
<feature type="active site" description="Proton acceptor" evidence="4">
    <location>
        <position position="407"/>
    </location>
</feature>
<evidence type="ECO:0000313" key="7">
    <source>
        <dbReference type="Proteomes" id="UP000450676"/>
    </source>
</evidence>
<organism evidence="6 7">
    <name type="scientific">Pseudoduganella aquatica</name>
    <dbReference type="NCBI Taxonomy" id="2660641"/>
    <lineage>
        <taxon>Bacteria</taxon>
        <taxon>Pseudomonadati</taxon>
        <taxon>Pseudomonadota</taxon>
        <taxon>Betaproteobacteria</taxon>
        <taxon>Burkholderiales</taxon>
        <taxon>Oxalobacteraceae</taxon>
        <taxon>Telluria group</taxon>
        <taxon>Pseudoduganella</taxon>
    </lineage>
</organism>
<dbReference type="AlphaFoldDB" id="A0A7X4H6S4"/>
<dbReference type="InterPro" id="IPR016292">
    <property type="entry name" value="Epoxide_hydrolase"/>
</dbReference>
<gene>
    <name evidence="6" type="ORF">GTP77_00085</name>
</gene>
<sequence>MDRNHSVPANPQRRLLLRAVGAVAGMSGAFAALGSSMLAAPLAAELADGARTGAGSDAIVPFRIAVPQQQLDDLKQRLARTRWPDAETSGDWRQGVPLATAQALAAYWQGEYDWRSFERRLNAFPQFRTEIDGLGIHFLHVRSKHAGALPLLLTHGWPGSIVEFLKIIPMLTDPEAHGGKAEDAFHVIIPSLPGFGFSDKPRGAGWNLMRTGQAWATLMARLGYKKWVAQGGDWGAGVTTVLGHLRPPGLAGIHLNWQFVFPEKMPEVLSKEEQRAVDGANRFLHEGSGYFRMQATRPQTIGYALDDSPVALMAFIYDKFRDWTGPASTLTRDELLDNISLYWLTGTGASSARIYWENANGSFSGGKLSLPVAASVFQHEIYRAPESWARQTYSQLVYWNEVGKGGHFAAFEQPALFVRELRAGFRPMR</sequence>
<dbReference type="SUPFAM" id="SSF53474">
    <property type="entry name" value="alpha/beta-Hydrolases"/>
    <property type="match status" value="1"/>
</dbReference>
<protein>
    <submittedName>
        <fullName evidence="6">Alpha/beta fold hydrolase</fullName>
    </submittedName>
</protein>
<accession>A0A7X4H6S4</accession>
<comment type="similarity">
    <text evidence="1">Belongs to the peptidase S33 family.</text>
</comment>
<dbReference type="PRINTS" id="PR00412">
    <property type="entry name" value="EPOXHYDRLASE"/>
</dbReference>
<keyword evidence="7" id="KW-1185">Reference proteome</keyword>
<dbReference type="RefSeq" id="WP_161070135.1">
    <property type="nucleotide sequence ID" value="NZ_WWCU01000001.1"/>
</dbReference>
<keyword evidence="3 6" id="KW-0378">Hydrolase</keyword>